<accession>A0A0E9PBE1</accession>
<protein>
    <submittedName>
        <fullName evidence="1">Uncharacterized protein</fullName>
    </submittedName>
</protein>
<name>A0A0E9PBE1_ANGAN</name>
<organism evidence="1">
    <name type="scientific">Anguilla anguilla</name>
    <name type="common">European freshwater eel</name>
    <name type="synonym">Muraena anguilla</name>
    <dbReference type="NCBI Taxonomy" id="7936"/>
    <lineage>
        <taxon>Eukaryota</taxon>
        <taxon>Metazoa</taxon>
        <taxon>Chordata</taxon>
        <taxon>Craniata</taxon>
        <taxon>Vertebrata</taxon>
        <taxon>Euteleostomi</taxon>
        <taxon>Actinopterygii</taxon>
        <taxon>Neopterygii</taxon>
        <taxon>Teleostei</taxon>
        <taxon>Anguilliformes</taxon>
        <taxon>Anguillidae</taxon>
        <taxon>Anguilla</taxon>
    </lineage>
</organism>
<reference evidence="1" key="2">
    <citation type="journal article" date="2015" name="Fish Shellfish Immunol.">
        <title>Early steps in the European eel (Anguilla anguilla)-Vibrio vulnificus interaction in the gills: Role of the RtxA13 toxin.</title>
        <authorList>
            <person name="Callol A."/>
            <person name="Pajuelo D."/>
            <person name="Ebbesson L."/>
            <person name="Teles M."/>
            <person name="MacKenzie S."/>
            <person name="Amaro C."/>
        </authorList>
    </citation>
    <scope>NUCLEOTIDE SEQUENCE</scope>
</reference>
<reference evidence="1" key="1">
    <citation type="submission" date="2014-11" db="EMBL/GenBank/DDBJ databases">
        <authorList>
            <person name="Amaro Gonzalez C."/>
        </authorList>
    </citation>
    <scope>NUCLEOTIDE SEQUENCE</scope>
</reference>
<dbReference type="AlphaFoldDB" id="A0A0E9PBE1"/>
<sequence length="43" mass="5156">MHSCWFSPFIQYRQNTTTENAVLLGFFHSGKQSWMRLVCQYVI</sequence>
<dbReference type="EMBL" id="GBXM01106748">
    <property type="protein sequence ID" value="JAH01829.1"/>
    <property type="molecule type" value="Transcribed_RNA"/>
</dbReference>
<proteinExistence type="predicted"/>
<evidence type="ECO:0000313" key="1">
    <source>
        <dbReference type="EMBL" id="JAH01829.1"/>
    </source>
</evidence>